<organism evidence="1 2">
    <name type="scientific">Patiriisocius marinistellae</name>
    <dbReference type="NCBI Taxonomy" id="2494560"/>
    <lineage>
        <taxon>Bacteria</taxon>
        <taxon>Pseudomonadati</taxon>
        <taxon>Bacteroidota</taxon>
        <taxon>Flavobacteriia</taxon>
        <taxon>Flavobacteriales</taxon>
        <taxon>Flavobacteriaceae</taxon>
        <taxon>Patiriisocius</taxon>
    </lineage>
</organism>
<comment type="caution">
    <text evidence="1">The sequence shown here is derived from an EMBL/GenBank/DDBJ whole genome shotgun (WGS) entry which is preliminary data.</text>
</comment>
<evidence type="ECO:0000313" key="2">
    <source>
        <dbReference type="Proteomes" id="UP000326994"/>
    </source>
</evidence>
<protein>
    <submittedName>
        <fullName evidence="1">Uncharacterized protein</fullName>
    </submittedName>
</protein>
<sequence>MDLLLQKKKISSQPKNVTARVTSNQQLTSLGIQHINKLINEIQIDIDVVTFENSLKEDWMNFTDRTASIMNRKTFL</sequence>
<accession>A0A5J4FW40</accession>
<name>A0A5J4FW40_9FLAO</name>
<gene>
    <name evidence="1" type="ORF">ULMS_18180</name>
</gene>
<evidence type="ECO:0000313" key="1">
    <source>
        <dbReference type="EMBL" id="GEQ86310.1"/>
    </source>
</evidence>
<dbReference type="RefSeq" id="WP_151894243.1">
    <property type="nucleotide sequence ID" value="NZ_BKCF01000003.1"/>
</dbReference>
<keyword evidence="2" id="KW-1185">Reference proteome</keyword>
<reference evidence="1 2" key="1">
    <citation type="submission" date="2019-08" db="EMBL/GenBank/DDBJ databases">
        <title>Ulvibacter marinistellae sp. nov., isolated from a starfish, Patiria pectinifera.</title>
        <authorList>
            <person name="Kawano K."/>
            <person name="Ushijima N."/>
            <person name="Kihara M."/>
            <person name="Itoh H."/>
        </authorList>
    </citation>
    <scope>NUCLEOTIDE SEQUENCE [LARGE SCALE GENOMIC DNA]</scope>
    <source>
        <strain evidence="1 2">KK4</strain>
    </source>
</reference>
<proteinExistence type="predicted"/>
<dbReference type="EMBL" id="BKCF01000003">
    <property type="protein sequence ID" value="GEQ86310.1"/>
    <property type="molecule type" value="Genomic_DNA"/>
</dbReference>
<dbReference type="AlphaFoldDB" id="A0A5J4FW40"/>
<dbReference type="Proteomes" id="UP000326994">
    <property type="component" value="Unassembled WGS sequence"/>
</dbReference>